<feature type="signal peptide" evidence="3">
    <location>
        <begin position="1"/>
        <end position="23"/>
    </location>
</feature>
<keyword evidence="2" id="KW-0472">Membrane</keyword>
<dbReference type="InterPro" id="IPR008979">
    <property type="entry name" value="Galactose-bd-like_sf"/>
</dbReference>
<dbReference type="Gene3D" id="2.60.120.260">
    <property type="entry name" value="Galactose-binding domain-like"/>
    <property type="match status" value="2"/>
</dbReference>
<dbReference type="InterPro" id="IPR042635">
    <property type="entry name" value="MEGF10/SREC1/2-like"/>
</dbReference>
<evidence type="ECO:0000313" key="4">
    <source>
        <dbReference type="Proteomes" id="UP000694844"/>
    </source>
</evidence>
<evidence type="ECO:0000256" key="1">
    <source>
        <dbReference type="ARBA" id="ARBA00022536"/>
    </source>
</evidence>
<dbReference type="InterPro" id="IPR009030">
    <property type="entry name" value="Growth_fac_rcpt_cys_sf"/>
</dbReference>
<evidence type="ECO:0000256" key="3">
    <source>
        <dbReference type="SAM" id="SignalP"/>
    </source>
</evidence>
<name>A0A8B8C1H1_CRAVI</name>
<dbReference type="PANTHER" id="PTHR24043">
    <property type="entry name" value="SCAVENGER RECEPTOR CLASS F"/>
    <property type="match status" value="1"/>
</dbReference>
<sequence>MPANIPIMNTLCIFLGLTTFSMAYENLALKKLAYQRFQYRGLEGTLTDARNAVDGLKSNLSVWAGQCAISDVGKHEAFWLVDLSSTYSIHHITIYYRTENVLWEPSNASESLPSRFLGFSLYVSNTTDKSEGKLCVQSENFTMNTIPAILTTNCFVRGRFVIYYNERRTGVTYPDEYSTYAYNELCEVEVFGCRTSGYYGKNCSIPCPDPHCRYCNLETGTCQECKPGYRGHHCELECQDGKYGDGCQMDCGRCRDLKQCHHVNGTCLSGCEQGYIGEKCIFCENGKYGQGCTSICGHCFNGSGCHHANGSCLTGCESGYGGDVCKSRIFNGFTSRFLGFSLYVSDTTHKDGGTLCFKDTNFTLSTIPAVFNITCLVFGQYVIYYNERLEGVTYPDDYSSNAFNDLCELEVFGCAEAGFYGINCSIPCPEPNCRYCHPETGTCQEYQQGFEGDNCKKNEFGTSIGNIVAFTIFSILLINAVAVIIFLKFRRPNYPKDKKKENDQKQEQHVYENGPRHFTDFTVVDENQQYVELNTKTNTSLYQNVS</sequence>
<dbReference type="GO" id="GO:0005044">
    <property type="term" value="F:scavenger receptor activity"/>
    <property type="evidence" value="ECO:0007669"/>
    <property type="project" value="InterPro"/>
</dbReference>
<evidence type="ECO:0000256" key="2">
    <source>
        <dbReference type="SAM" id="Phobius"/>
    </source>
</evidence>
<feature type="transmembrane region" description="Helical" evidence="2">
    <location>
        <begin position="467"/>
        <end position="489"/>
    </location>
</feature>
<evidence type="ECO:0000313" key="5">
    <source>
        <dbReference type="RefSeq" id="XP_022308896.1"/>
    </source>
</evidence>
<dbReference type="InterPro" id="IPR002049">
    <property type="entry name" value="LE_dom"/>
</dbReference>
<keyword evidence="2" id="KW-1133">Transmembrane helix</keyword>
<dbReference type="GeneID" id="111114732"/>
<protein>
    <submittedName>
        <fullName evidence="5">Cell death abnormality protein 1-like isoform X2</fullName>
    </submittedName>
</protein>
<dbReference type="SUPFAM" id="SSF49785">
    <property type="entry name" value="Galactose-binding domain-like"/>
    <property type="match status" value="1"/>
</dbReference>
<dbReference type="RefSeq" id="XP_022308896.1">
    <property type="nucleotide sequence ID" value="XM_022453188.1"/>
</dbReference>
<dbReference type="OrthoDB" id="409374at2759"/>
<feature type="chain" id="PRO_5034924724" evidence="3">
    <location>
        <begin position="24"/>
        <end position="546"/>
    </location>
</feature>
<proteinExistence type="predicted"/>
<dbReference type="Proteomes" id="UP000694844">
    <property type="component" value="Chromosome 9"/>
</dbReference>
<keyword evidence="2" id="KW-0812">Transmembrane</keyword>
<dbReference type="SUPFAM" id="SSF57184">
    <property type="entry name" value="Growth factor receptor domain"/>
    <property type="match status" value="1"/>
</dbReference>
<dbReference type="PANTHER" id="PTHR24043:SF8">
    <property type="entry name" value="EGF-LIKE DOMAIN-CONTAINING PROTEIN"/>
    <property type="match status" value="1"/>
</dbReference>
<gene>
    <name evidence="5" type="primary">LOC111114732</name>
</gene>
<organism evidence="4 5">
    <name type="scientific">Crassostrea virginica</name>
    <name type="common">Eastern oyster</name>
    <dbReference type="NCBI Taxonomy" id="6565"/>
    <lineage>
        <taxon>Eukaryota</taxon>
        <taxon>Metazoa</taxon>
        <taxon>Spiralia</taxon>
        <taxon>Lophotrochozoa</taxon>
        <taxon>Mollusca</taxon>
        <taxon>Bivalvia</taxon>
        <taxon>Autobranchia</taxon>
        <taxon>Pteriomorphia</taxon>
        <taxon>Ostreida</taxon>
        <taxon>Ostreoidea</taxon>
        <taxon>Ostreidae</taxon>
        <taxon>Crassostrea</taxon>
    </lineage>
</organism>
<dbReference type="AlphaFoldDB" id="A0A8B8C1H1"/>
<keyword evidence="1" id="KW-0245">EGF-like domain</keyword>
<dbReference type="Gene3D" id="2.170.300.10">
    <property type="entry name" value="Tie2 ligand-binding domain superfamily"/>
    <property type="match status" value="1"/>
</dbReference>
<keyword evidence="3" id="KW-0732">Signal</keyword>
<reference evidence="5" key="1">
    <citation type="submission" date="2025-08" db="UniProtKB">
        <authorList>
            <consortium name="RefSeq"/>
        </authorList>
    </citation>
    <scope>IDENTIFICATION</scope>
    <source>
        <tissue evidence="5">Whole sample</tissue>
    </source>
</reference>
<dbReference type="CDD" id="cd00055">
    <property type="entry name" value="EGF_Lam"/>
    <property type="match status" value="1"/>
</dbReference>
<accession>A0A8B8C1H1</accession>
<keyword evidence="4" id="KW-1185">Reference proteome</keyword>